<name>A0A183BUQ3_GLOPA</name>
<accession>A0A183BUQ3</accession>
<evidence type="ECO:0000313" key="2">
    <source>
        <dbReference type="WBParaSite" id="GPLIN_000433900"/>
    </source>
</evidence>
<reference evidence="1" key="1">
    <citation type="submission" date="2013-12" db="EMBL/GenBank/DDBJ databases">
        <authorList>
            <person name="Aslett M."/>
        </authorList>
    </citation>
    <scope>NUCLEOTIDE SEQUENCE [LARGE SCALE GENOMIC DNA]</scope>
    <source>
        <strain evidence="1">Lindley</strain>
    </source>
</reference>
<proteinExistence type="predicted"/>
<reference evidence="1" key="2">
    <citation type="submission" date="2014-05" db="EMBL/GenBank/DDBJ databases">
        <title>The genome and life-stage specific transcriptomes of Globodera pallida elucidate key aspects of plant parasitism by a cyst nematode.</title>
        <authorList>
            <person name="Cotton J.A."/>
            <person name="Lilley C.J."/>
            <person name="Jones L.M."/>
            <person name="Kikuchi T."/>
            <person name="Reid A.J."/>
            <person name="Thorpe P."/>
            <person name="Tsai I.J."/>
            <person name="Beasley H."/>
            <person name="Blok V."/>
            <person name="Cock P.J.A."/>
            <person name="Van den Akker S.E."/>
            <person name="Holroyd N."/>
            <person name="Hunt M."/>
            <person name="Mantelin S."/>
            <person name="Naghra H."/>
            <person name="Pain A."/>
            <person name="Palomares-Rius J.E."/>
            <person name="Zarowiecki M."/>
            <person name="Berriman M."/>
            <person name="Jones J.T."/>
            <person name="Urwin P.E."/>
        </authorList>
    </citation>
    <scope>NUCLEOTIDE SEQUENCE [LARGE SCALE GENOMIC DNA]</scope>
    <source>
        <strain evidence="1">Lindley</strain>
    </source>
</reference>
<protein>
    <submittedName>
        <fullName evidence="2">F-box protein</fullName>
    </submittedName>
</protein>
<dbReference type="OrthoDB" id="5911515at2759"/>
<reference evidence="2" key="3">
    <citation type="submission" date="2016-06" db="UniProtKB">
        <authorList>
            <consortium name="WormBaseParasite"/>
        </authorList>
    </citation>
    <scope>IDENTIFICATION</scope>
</reference>
<organism evidence="1 2">
    <name type="scientific">Globodera pallida</name>
    <name type="common">Potato cyst nematode worm</name>
    <name type="synonym">Heterodera pallida</name>
    <dbReference type="NCBI Taxonomy" id="36090"/>
    <lineage>
        <taxon>Eukaryota</taxon>
        <taxon>Metazoa</taxon>
        <taxon>Ecdysozoa</taxon>
        <taxon>Nematoda</taxon>
        <taxon>Chromadorea</taxon>
        <taxon>Rhabditida</taxon>
        <taxon>Tylenchina</taxon>
        <taxon>Tylenchomorpha</taxon>
        <taxon>Tylenchoidea</taxon>
        <taxon>Heteroderidae</taxon>
        <taxon>Heteroderinae</taxon>
        <taxon>Globodera</taxon>
    </lineage>
</organism>
<keyword evidence="1" id="KW-1185">Reference proteome</keyword>
<dbReference type="Proteomes" id="UP000050741">
    <property type="component" value="Unassembled WGS sequence"/>
</dbReference>
<sequence>MEPPAKKKKFIRPSAIGTRKSARIGNKNKSMKEIFICGDVWLNIFSCLEPAELGLKIALLSGRFDALVDTHFKGRKWALGDLKLQQRSKENGIGMEIIKKLDDDHANSKHLPIPQQPLSANINGFKCIEINWFPSLKPAEALIGWHNIIAFLHRVRRLFEPDITLELDIYENKCWEMMTNEIWPLITANSISKMVLFSNKCLGELRTRISPTILRDCTNLRWVMAGLYNLFPGFPADDADGASDGQALAQWLHIPRGDGRPKVCDCRLSNVAGLEALKAAFLNATTSVGFLIVAELWGVSVVDVEPFELQNRRTRERLTLRHVNNCWLLDICMIQRSPIVRDEQQWTEWEREALEEDWNNVLKINLF</sequence>
<dbReference type="AlphaFoldDB" id="A0A183BUQ3"/>
<dbReference type="WBParaSite" id="GPLIN_000433900">
    <property type="protein sequence ID" value="GPLIN_000433900"/>
    <property type="gene ID" value="GPLIN_000433900"/>
</dbReference>
<evidence type="ECO:0000313" key="1">
    <source>
        <dbReference type="Proteomes" id="UP000050741"/>
    </source>
</evidence>